<gene>
    <name evidence="1" type="ORF">A4S15_14515</name>
</gene>
<accession>A0A1W9I2R0</accession>
<protein>
    <submittedName>
        <fullName evidence="1">Uncharacterized protein</fullName>
    </submittedName>
</protein>
<reference evidence="1 2" key="1">
    <citation type="journal article" date="2017" name="Water Res.">
        <title>Comammox in drinking water systems.</title>
        <authorList>
            <person name="Wang Y."/>
            <person name="Ma L."/>
            <person name="Mao Y."/>
            <person name="Jiang X."/>
            <person name="Xia Y."/>
            <person name="Yu K."/>
            <person name="Li B."/>
            <person name="Zhang T."/>
        </authorList>
    </citation>
    <scope>NUCLEOTIDE SEQUENCE [LARGE SCALE GENOMIC DNA]</scope>
    <source>
        <strain evidence="1">SG_bin8</strain>
    </source>
</reference>
<dbReference type="RefSeq" id="WP_376800633.1">
    <property type="nucleotide sequence ID" value="NZ_DBNB01000005.1"/>
</dbReference>
<sequence>MNLATRFHLTDQRLRRSIDCHQRVLLASWLSPDAAYRSHEQKALRRELADLRALHAELHELAIRAFNPAQLRIPAGQPGGGR</sequence>
<dbReference type="EMBL" id="LWDL01000007">
    <property type="protein sequence ID" value="OQW53694.1"/>
    <property type="molecule type" value="Genomic_DNA"/>
</dbReference>
<proteinExistence type="predicted"/>
<organism evidence="1 2">
    <name type="scientific">Candidatus Raskinella chloraquaticus</name>
    <dbReference type="NCBI Taxonomy" id="1951219"/>
    <lineage>
        <taxon>Bacteria</taxon>
        <taxon>Pseudomonadati</taxon>
        <taxon>Pseudomonadota</taxon>
        <taxon>Alphaproteobacteria</taxon>
        <taxon>Hyphomicrobiales</taxon>
        <taxon>Phreatobacteraceae</taxon>
        <taxon>Candidatus Raskinella</taxon>
    </lineage>
</organism>
<evidence type="ECO:0000313" key="1">
    <source>
        <dbReference type="EMBL" id="OQW53694.1"/>
    </source>
</evidence>
<evidence type="ECO:0000313" key="2">
    <source>
        <dbReference type="Proteomes" id="UP000192872"/>
    </source>
</evidence>
<comment type="caution">
    <text evidence="1">The sequence shown here is derived from an EMBL/GenBank/DDBJ whole genome shotgun (WGS) entry which is preliminary data.</text>
</comment>
<dbReference type="Proteomes" id="UP000192872">
    <property type="component" value="Unassembled WGS sequence"/>
</dbReference>
<name>A0A1W9I2R0_9HYPH</name>
<dbReference type="AlphaFoldDB" id="A0A1W9I2R0"/>